<dbReference type="EMBL" id="CVRY01000001">
    <property type="protein sequence ID" value="CRL59061.1"/>
    <property type="molecule type" value="Genomic_DNA"/>
</dbReference>
<evidence type="ECO:0000313" key="1">
    <source>
        <dbReference type="EMBL" id="CRL59061.1"/>
    </source>
</evidence>
<organism evidence="1 2">
    <name type="scientific">Proteus penneri</name>
    <dbReference type="NCBI Taxonomy" id="102862"/>
    <lineage>
        <taxon>Bacteria</taxon>
        <taxon>Pseudomonadati</taxon>
        <taxon>Pseudomonadota</taxon>
        <taxon>Gammaproteobacteria</taxon>
        <taxon>Enterobacterales</taxon>
        <taxon>Morganellaceae</taxon>
        <taxon>Proteus</taxon>
    </lineage>
</organism>
<name>A0A0G4Q0A4_9GAMM</name>
<evidence type="ECO:0000313" key="2">
    <source>
        <dbReference type="Proteomes" id="UP000183920"/>
    </source>
</evidence>
<accession>A0A0G4Q0A4</accession>
<sequence length="155" mass="18322">MNKKYIEVAKLLHAIFQQYHERMDLPFFCTYPLNCCQGASILLGQLILDLHPNAKVTIVKGSSRKDDNHHYWLEVDKKIFDLTVEQFVSWMNKKYHCPASPIYGDKKHPLAGYFFYKQRFSFDDAYQIFITKHANEEDVVEAYGMVLLKYFELVQ</sequence>
<protein>
    <submittedName>
        <fullName evidence="1">Uncharacterized protein</fullName>
    </submittedName>
</protein>
<dbReference type="RefSeq" id="WP_072062660.1">
    <property type="nucleotide sequence ID" value="NZ_CVRY01000001.1"/>
</dbReference>
<reference evidence="2" key="1">
    <citation type="submission" date="2015-06" db="EMBL/GenBank/DDBJ databases">
        <authorList>
            <person name="Urmite Genomes"/>
        </authorList>
    </citation>
    <scope>NUCLEOTIDE SEQUENCE [LARGE SCALE GENOMIC DNA]</scope>
    <source>
        <strain evidence="2">CSUR P1867</strain>
    </source>
</reference>
<proteinExistence type="predicted"/>
<dbReference type="AlphaFoldDB" id="A0A0G4Q0A4"/>
<dbReference type="Proteomes" id="UP000183920">
    <property type="component" value="Unassembled WGS sequence"/>
</dbReference>
<gene>
    <name evidence="1" type="ORF">BN1804_00234</name>
</gene>